<name>A0A1I4NQL0_9BACI</name>
<keyword evidence="3" id="KW-1185">Reference proteome</keyword>
<dbReference type="STRING" id="334253.SAMN04487943_10986"/>
<dbReference type="Pfam" id="PF03881">
    <property type="entry name" value="Fructosamin_kin"/>
    <property type="match status" value="1"/>
</dbReference>
<dbReference type="SUPFAM" id="SSF56112">
    <property type="entry name" value="Protein kinase-like (PK-like)"/>
    <property type="match status" value="1"/>
</dbReference>
<dbReference type="AlphaFoldDB" id="A0A1I4NQL0"/>
<evidence type="ECO:0000313" key="3">
    <source>
        <dbReference type="Proteomes" id="UP000198565"/>
    </source>
</evidence>
<dbReference type="PANTHER" id="PTHR12149">
    <property type="entry name" value="FRUCTOSAMINE 3 KINASE-RELATED PROTEIN"/>
    <property type="match status" value="1"/>
</dbReference>
<dbReference type="PIRSF" id="PIRSF006221">
    <property type="entry name" value="Ketosamine-3-kinase"/>
    <property type="match status" value="1"/>
</dbReference>
<dbReference type="Proteomes" id="UP000198565">
    <property type="component" value="Unassembled WGS sequence"/>
</dbReference>
<keyword evidence="1 2" id="KW-0418">Kinase</keyword>
<dbReference type="InterPro" id="IPR016477">
    <property type="entry name" value="Fructo-/Ketosamine-3-kinase"/>
</dbReference>
<gene>
    <name evidence="2" type="ORF">SAMN04487943_10986</name>
</gene>
<evidence type="ECO:0000256" key="1">
    <source>
        <dbReference type="PIRNR" id="PIRNR006221"/>
    </source>
</evidence>
<protein>
    <submittedName>
        <fullName evidence="2">Fructosamine-3-kinase</fullName>
    </submittedName>
</protein>
<proteinExistence type="inferred from homology"/>
<dbReference type="OrthoDB" id="5291879at2"/>
<evidence type="ECO:0000313" key="2">
    <source>
        <dbReference type="EMBL" id="SFM17822.1"/>
    </source>
</evidence>
<dbReference type="GO" id="GO:0016301">
    <property type="term" value="F:kinase activity"/>
    <property type="evidence" value="ECO:0007669"/>
    <property type="project" value="UniProtKB-UniRule"/>
</dbReference>
<dbReference type="EMBL" id="FOTR01000009">
    <property type="protein sequence ID" value="SFM17822.1"/>
    <property type="molecule type" value="Genomic_DNA"/>
</dbReference>
<keyword evidence="1" id="KW-0808">Transferase</keyword>
<sequence>MYKKLQLMGDYSPVQLVQPVAGGDINQAYYVQTAEKHYFIKTNQRVPADFFKIEADGLEQIRATNTIAVPEVYHYDIANGDEEIVLIMEWVEGNKNATTARVLGENVAALHLAEAGSSFGLDQTTFVGELTQDNVWYDNWVDYYREKRLRPQMELAIEKGRMNGKRRERMESLLANLDQYIPKTPRVSLLHGDLWGGNWLVGKDGEPYLIDPSIVYGDHLFELAFTELFGGFPADFYQSYQIAFPIEAYYEDVKPIYQLFYLMVHLNLFGEGYGGSVDRILAHYY</sequence>
<dbReference type="Gene3D" id="3.90.1200.10">
    <property type="match status" value="1"/>
</dbReference>
<organism evidence="2 3">
    <name type="scientific">Gracilibacillus orientalis</name>
    <dbReference type="NCBI Taxonomy" id="334253"/>
    <lineage>
        <taxon>Bacteria</taxon>
        <taxon>Bacillati</taxon>
        <taxon>Bacillota</taxon>
        <taxon>Bacilli</taxon>
        <taxon>Bacillales</taxon>
        <taxon>Bacillaceae</taxon>
        <taxon>Gracilibacillus</taxon>
    </lineage>
</organism>
<accession>A0A1I4NQL0</accession>
<reference evidence="3" key="1">
    <citation type="submission" date="2016-10" db="EMBL/GenBank/DDBJ databases">
        <authorList>
            <person name="Varghese N."/>
            <person name="Submissions S."/>
        </authorList>
    </citation>
    <scope>NUCLEOTIDE SEQUENCE [LARGE SCALE GENOMIC DNA]</scope>
    <source>
        <strain evidence="3">CGMCC 1.4250</strain>
    </source>
</reference>
<dbReference type="InterPro" id="IPR011009">
    <property type="entry name" value="Kinase-like_dom_sf"/>
</dbReference>
<dbReference type="Gene3D" id="3.30.200.20">
    <property type="entry name" value="Phosphorylase Kinase, domain 1"/>
    <property type="match status" value="1"/>
</dbReference>
<comment type="similarity">
    <text evidence="1">Belongs to the fructosamine kinase family.</text>
</comment>
<dbReference type="RefSeq" id="WP_091484616.1">
    <property type="nucleotide sequence ID" value="NZ_FOTR01000009.1"/>
</dbReference>
<dbReference type="PANTHER" id="PTHR12149:SF8">
    <property type="entry name" value="PROTEIN-RIBULOSAMINE 3-KINASE"/>
    <property type="match status" value="1"/>
</dbReference>